<dbReference type="PANTHER" id="PTHR43479">
    <property type="entry name" value="ACREF/ENVCD OPERON REPRESSOR-RELATED"/>
    <property type="match status" value="1"/>
</dbReference>
<dbReference type="Pfam" id="PF00440">
    <property type="entry name" value="TetR_N"/>
    <property type="match status" value="1"/>
</dbReference>
<evidence type="ECO:0000313" key="6">
    <source>
        <dbReference type="Proteomes" id="UP000198642"/>
    </source>
</evidence>
<gene>
    <name evidence="5" type="ORF">SAMN04488072_108122</name>
</gene>
<sequence length="305" mass="35982">MRRKDSDKKRHILITAMKLFSSKNYNRTSMQEIADICDISKGSLYVYFRSKEDLLLNILQYYFQYIEDQIMLIEEDASLSAAEKFMKEIEIKLGHYIKNQEFYRLQEQELSDLSDKNIYHYLHQQKIAQAKWFEQYLIKIYGNQIKPHAADGAFLFIGMIKQYMELIILKQFPLNIKKVVRFLMAQIDFMIKGVLDNNFEPLINENLWSLYLAEASEEKVHPLELIKQMKNQLKTESIPETQSEEAHQSLTIMEQELMSMQPRSAILKGMLHNLEPIRSLKETRIKLADSLQINKNPSKSVIESE</sequence>
<organism evidence="5 6">
    <name type="scientific">Lentibacillus halodurans</name>
    <dbReference type="NCBI Taxonomy" id="237679"/>
    <lineage>
        <taxon>Bacteria</taxon>
        <taxon>Bacillati</taxon>
        <taxon>Bacillota</taxon>
        <taxon>Bacilli</taxon>
        <taxon>Bacillales</taxon>
        <taxon>Bacillaceae</taxon>
        <taxon>Lentibacillus</taxon>
    </lineage>
</organism>
<feature type="domain" description="HTH tetR-type" evidence="4">
    <location>
        <begin position="6"/>
        <end position="66"/>
    </location>
</feature>
<evidence type="ECO:0000256" key="3">
    <source>
        <dbReference type="PROSITE-ProRule" id="PRU00335"/>
    </source>
</evidence>
<evidence type="ECO:0000313" key="5">
    <source>
        <dbReference type="EMBL" id="SFB15850.1"/>
    </source>
</evidence>
<dbReference type="PRINTS" id="PR00455">
    <property type="entry name" value="HTHTETR"/>
</dbReference>
<proteinExistence type="predicted"/>
<dbReference type="PROSITE" id="PS50977">
    <property type="entry name" value="HTH_TETR_2"/>
    <property type="match status" value="1"/>
</dbReference>
<dbReference type="GO" id="GO:0003677">
    <property type="term" value="F:DNA binding"/>
    <property type="evidence" value="ECO:0007669"/>
    <property type="project" value="UniProtKB-UniRule"/>
</dbReference>
<protein>
    <submittedName>
        <fullName evidence="5">Transcriptional regulator, TetR family</fullName>
    </submittedName>
</protein>
<evidence type="ECO:0000256" key="2">
    <source>
        <dbReference type="ARBA" id="ARBA00023125"/>
    </source>
</evidence>
<keyword evidence="1" id="KW-0678">Repressor</keyword>
<evidence type="ECO:0000256" key="1">
    <source>
        <dbReference type="ARBA" id="ARBA00022491"/>
    </source>
</evidence>
<dbReference type="Proteomes" id="UP000198642">
    <property type="component" value="Unassembled WGS sequence"/>
</dbReference>
<dbReference type="InterPro" id="IPR009057">
    <property type="entry name" value="Homeodomain-like_sf"/>
</dbReference>
<keyword evidence="2 3" id="KW-0238">DNA-binding</keyword>
<dbReference type="PANTHER" id="PTHR43479:SF22">
    <property type="entry name" value="TRANSCRIPTIONAL REGULATOR, TETR FAMILY"/>
    <property type="match status" value="1"/>
</dbReference>
<dbReference type="OrthoDB" id="9812993at2"/>
<feature type="DNA-binding region" description="H-T-H motif" evidence="3">
    <location>
        <begin position="29"/>
        <end position="48"/>
    </location>
</feature>
<dbReference type="AlphaFoldDB" id="A0A1I0YTV7"/>
<dbReference type="EMBL" id="FOJW01000008">
    <property type="protein sequence ID" value="SFB15850.1"/>
    <property type="molecule type" value="Genomic_DNA"/>
</dbReference>
<dbReference type="Gene3D" id="1.10.10.60">
    <property type="entry name" value="Homeodomain-like"/>
    <property type="match status" value="1"/>
</dbReference>
<dbReference type="Gene3D" id="1.10.357.10">
    <property type="entry name" value="Tetracycline Repressor, domain 2"/>
    <property type="match status" value="1"/>
</dbReference>
<reference evidence="5 6" key="1">
    <citation type="submission" date="2016-10" db="EMBL/GenBank/DDBJ databases">
        <authorList>
            <person name="de Groot N.N."/>
        </authorList>
    </citation>
    <scope>NUCLEOTIDE SEQUENCE [LARGE SCALE GENOMIC DNA]</scope>
    <source>
        <strain evidence="5 6">CGMCC 1.3702</strain>
    </source>
</reference>
<dbReference type="RefSeq" id="WP_090237874.1">
    <property type="nucleotide sequence ID" value="NZ_FOJW01000008.1"/>
</dbReference>
<accession>A0A1I0YTV7</accession>
<dbReference type="STRING" id="237679.SAMN04488072_108122"/>
<keyword evidence="6" id="KW-1185">Reference proteome</keyword>
<dbReference type="InterPro" id="IPR050624">
    <property type="entry name" value="HTH-type_Tx_Regulator"/>
</dbReference>
<evidence type="ECO:0000259" key="4">
    <source>
        <dbReference type="PROSITE" id="PS50977"/>
    </source>
</evidence>
<dbReference type="SUPFAM" id="SSF46689">
    <property type="entry name" value="Homeodomain-like"/>
    <property type="match status" value="1"/>
</dbReference>
<dbReference type="InterPro" id="IPR001647">
    <property type="entry name" value="HTH_TetR"/>
</dbReference>
<name>A0A1I0YTV7_9BACI</name>